<sequence>MAKKKLSHQSKHEQQVPQQPLSVDDSTDKLQTLKNLNSMLLKETAQRREQVQSLLESKEALQSALNRSSMQHNALHSQVAMASDETVLLEIQKVVAFVIMEQQMRETWHRFAALVAERDEMEREAKRRGSQVAALKGEVDQIKGDFDGVVADANALKEKLLERENNERKLREEVQKLRLEQEKMVAEGSKKEREFGKVVKERDLALRNNAESERVMGELRCEIEAVSKMKDAKESRINEMELEMKQLKDSLCDLHEEEAVMRAKILELEGNLGLAEEKEEAMETEIRGLVKQKEEVELNVEMLKKERDELQKALDKVQRELEDRGREIDALVREKKDIELLKVKRESEIVELQIELNELNDVVLGLKESCDDFEERNKHLLSEVNHHKISVEKVMFERDDIKKGYSQERNKVKSLSLQVEEMEAKIKQMAAELTEMKSEKEKLVEKNKTIESRLDILTNEKDALQQSIGEAQRESEDLRAKVEFSSKSSNQALALLKSTAALVCQYNESADEVLSIDRKAEEEEEVQPYAEQLNAIKKAFRSKNKMVADMKQQLELMECSVVSANKMKSLWTVVSSATTILAAALAAYVARGH</sequence>
<dbReference type="PANTHER" id="PTHR23159">
    <property type="entry name" value="CENTROSOMAL PROTEIN 2"/>
    <property type="match status" value="1"/>
</dbReference>
<reference evidence="3 4" key="1">
    <citation type="journal article" date="2023" name="Plants (Basel)">
        <title>Bridging the Gap: Combining Genomics and Transcriptomics Approaches to Understand Stylosanthes scabra, an Orphan Legume from the Brazilian Caatinga.</title>
        <authorList>
            <person name="Ferreira-Neto J.R.C."/>
            <person name="da Silva M.D."/>
            <person name="Binneck E."/>
            <person name="de Melo N.F."/>
            <person name="da Silva R.H."/>
            <person name="de Melo A.L.T.M."/>
            <person name="Pandolfi V."/>
            <person name="Bustamante F.O."/>
            <person name="Brasileiro-Vidal A.C."/>
            <person name="Benko-Iseppon A.M."/>
        </authorList>
    </citation>
    <scope>NUCLEOTIDE SEQUENCE [LARGE SCALE GENOMIC DNA]</scope>
    <source>
        <tissue evidence="3">Leaves</tissue>
    </source>
</reference>
<feature type="coiled-coil region" evidence="1">
    <location>
        <begin position="405"/>
        <end position="481"/>
    </location>
</feature>
<evidence type="ECO:0000313" key="4">
    <source>
        <dbReference type="Proteomes" id="UP001341840"/>
    </source>
</evidence>
<name>A0ABU6UHG5_9FABA</name>
<dbReference type="EMBL" id="JASCZI010121085">
    <property type="protein sequence ID" value="MED6159596.1"/>
    <property type="molecule type" value="Genomic_DNA"/>
</dbReference>
<comment type="caution">
    <text evidence="3">The sequence shown here is derived from an EMBL/GenBank/DDBJ whole genome shotgun (WGS) entry which is preliminary data.</text>
</comment>
<proteinExistence type="predicted"/>
<feature type="coiled-coil region" evidence="1">
    <location>
        <begin position="223"/>
        <end position="376"/>
    </location>
</feature>
<feature type="region of interest" description="Disordered" evidence="2">
    <location>
        <begin position="1"/>
        <end position="29"/>
    </location>
</feature>
<evidence type="ECO:0000313" key="3">
    <source>
        <dbReference type="EMBL" id="MED6159596.1"/>
    </source>
</evidence>
<dbReference type="Proteomes" id="UP001341840">
    <property type="component" value="Unassembled WGS sequence"/>
</dbReference>
<protein>
    <submittedName>
        <fullName evidence="3">Uncharacterized protein</fullName>
    </submittedName>
</protein>
<accession>A0ABU6UHG5</accession>
<keyword evidence="1" id="KW-0175">Coiled coil</keyword>
<evidence type="ECO:0000256" key="2">
    <source>
        <dbReference type="SAM" id="MobiDB-lite"/>
    </source>
</evidence>
<evidence type="ECO:0000256" key="1">
    <source>
        <dbReference type="SAM" id="Coils"/>
    </source>
</evidence>
<feature type="coiled-coil region" evidence="1">
    <location>
        <begin position="153"/>
        <end position="187"/>
    </location>
</feature>
<keyword evidence="4" id="KW-1185">Reference proteome</keyword>
<gene>
    <name evidence="3" type="ORF">PIB30_043711</name>
</gene>
<dbReference type="PANTHER" id="PTHR23159:SF31">
    <property type="entry name" value="CENTROSOME-ASSOCIATED PROTEIN CEP250 ISOFORM X1"/>
    <property type="match status" value="1"/>
</dbReference>
<organism evidence="3 4">
    <name type="scientific">Stylosanthes scabra</name>
    <dbReference type="NCBI Taxonomy" id="79078"/>
    <lineage>
        <taxon>Eukaryota</taxon>
        <taxon>Viridiplantae</taxon>
        <taxon>Streptophyta</taxon>
        <taxon>Embryophyta</taxon>
        <taxon>Tracheophyta</taxon>
        <taxon>Spermatophyta</taxon>
        <taxon>Magnoliopsida</taxon>
        <taxon>eudicotyledons</taxon>
        <taxon>Gunneridae</taxon>
        <taxon>Pentapetalae</taxon>
        <taxon>rosids</taxon>
        <taxon>fabids</taxon>
        <taxon>Fabales</taxon>
        <taxon>Fabaceae</taxon>
        <taxon>Papilionoideae</taxon>
        <taxon>50 kb inversion clade</taxon>
        <taxon>dalbergioids sensu lato</taxon>
        <taxon>Dalbergieae</taxon>
        <taxon>Pterocarpus clade</taxon>
        <taxon>Stylosanthes</taxon>
    </lineage>
</organism>
<dbReference type="SUPFAM" id="SSF57997">
    <property type="entry name" value="Tropomyosin"/>
    <property type="match status" value="1"/>
</dbReference>